<dbReference type="InterPro" id="IPR006343">
    <property type="entry name" value="DnaB/C_C"/>
</dbReference>
<dbReference type="SUPFAM" id="SSF158499">
    <property type="entry name" value="DnaD domain-like"/>
    <property type="match status" value="1"/>
</dbReference>
<dbReference type="Proteomes" id="UP000824044">
    <property type="component" value="Unassembled WGS sequence"/>
</dbReference>
<reference evidence="4" key="1">
    <citation type="journal article" date="2021" name="PeerJ">
        <title>Extensive microbial diversity within the chicken gut microbiome revealed by metagenomics and culture.</title>
        <authorList>
            <person name="Gilroy R."/>
            <person name="Ravi A."/>
            <person name="Getino M."/>
            <person name="Pursley I."/>
            <person name="Horton D.L."/>
            <person name="Alikhan N.F."/>
            <person name="Baker D."/>
            <person name="Gharbi K."/>
            <person name="Hall N."/>
            <person name="Watson M."/>
            <person name="Adriaenssens E.M."/>
            <person name="Foster-Nyarko E."/>
            <person name="Jarju S."/>
            <person name="Secka A."/>
            <person name="Antonio M."/>
            <person name="Oren A."/>
            <person name="Chaudhuri R.R."/>
            <person name="La Ragione R."/>
            <person name="Hildebrand F."/>
            <person name="Pallen M.J."/>
        </authorList>
    </citation>
    <scope>NUCLEOTIDE SEQUENCE</scope>
    <source>
        <strain evidence="4">CHK33-5263</strain>
    </source>
</reference>
<accession>A0A9D2DY01</accession>
<keyword evidence="2" id="KW-0175">Coiled coil</keyword>
<evidence type="ECO:0000256" key="1">
    <source>
        <dbReference type="ARBA" id="ARBA00093462"/>
    </source>
</evidence>
<evidence type="ECO:0000256" key="2">
    <source>
        <dbReference type="SAM" id="Coils"/>
    </source>
</evidence>
<proteinExistence type="inferred from homology"/>
<protein>
    <submittedName>
        <fullName evidence="4">DnaD domain protein</fullName>
    </submittedName>
</protein>
<dbReference type="Pfam" id="PF07261">
    <property type="entry name" value="DnaB_2"/>
    <property type="match status" value="1"/>
</dbReference>
<organism evidence="4 5">
    <name type="scientific">Candidatus Gallimonas intestinigallinarum</name>
    <dbReference type="NCBI Taxonomy" id="2838604"/>
    <lineage>
        <taxon>Bacteria</taxon>
        <taxon>Bacillati</taxon>
        <taxon>Bacillota</taxon>
        <taxon>Clostridia</taxon>
        <taxon>Candidatus Gallimonas</taxon>
    </lineage>
</organism>
<dbReference type="AlphaFoldDB" id="A0A9D2DY01"/>
<name>A0A9D2DY01_9FIRM</name>
<comment type="similarity">
    <text evidence="1">Belongs to the DnaB/DnaD family.</text>
</comment>
<feature type="domain" description="DnaB/C C-terminal" evidence="3">
    <location>
        <begin position="381"/>
        <end position="434"/>
    </location>
</feature>
<dbReference type="Gene3D" id="1.10.10.630">
    <property type="entry name" value="DnaD domain-like"/>
    <property type="match status" value="1"/>
</dbReference>
<reference evidence="4" key="2">
    <citation type="submission" date="2021-04" db="EMBL/GenBank/DDBJ databases">
        <authorList>
            <person name="Gilroy R."/>
        </authorList>
    </citation>
    <scope>NUCLEOTIDE SEQUENCE</scope>
    <source>
        <strain evidence="4">CHK33-5263</strain>
    </source>
</reference>
<dbReference type="InterPro" id="IPR034829">
    <property type="entry name" value="DnaD-like_sf"/>
</dbReference>
<feature type="coiled-coil region" evidence="2">
    <location>
        <begin position="477"/>
        <end position="538"/>
    </location>
</feature>
<evidence type="ECO:0000259" key="3">
    <source>
        <dbReference type="Pfam" id="PF07261"/>
    </source>
</evidence>
<evidence type="ECO:0000313" key="5">
    <source>
        <dbReference type="Proteomes" id="UP000824044"/>
    </source>
</evidence>
<evidence type="ECO:0000313" key="4">
    <source>
        <dbReference type="EMBL" id="HIZ25347.1"/>
    </source>
</evidence>
<sequence>MSFAAFSKDFTSNMFTSVENQFITKYLPQADGDAVRVYLYGLYLCQISADFDAPTCAKLLHLSEQKLVDIFKFWEECDLVRILSRDPLFVEYLPVHAAAGRPKSVRPEKYAAFNRALYQLLQRAQKDFKPYEMQRILEFLENNPMEQEAFLLVVEYCVRKDGEKLSASHVLNKAAKLVREHKYTYEQVEADLADFNTREKELSRLFALLNLYKKPQDADYAFLEKWTNLGMEQGAVTACAEALGKGSLSTLDALIEEVSGKGYLSEHDVREYLARRKTLTDVVYKVARKLGVKIANPRAYCEEYAEKWLERGYDEESLTLLAAYAMKLSYGFPELDNLLDTLYAAGIVDEAGVKAYCAARDKQLRLLQRIQTVCGVVRKTQTALDMIETWRSWQFSDEMILEAAKRSASAASPLPYMNKLLSEWKREGVFTVAAIPEKASAQTAPKQFTEYKSEAAISADARTERERYYAPLRRRAIAKAEQAIAAAEKDEQFAKAERAIKKGEIELAKAELFAPETLPDLRAKLQEARRARSQAMTRLGFTEKDFTPQYACPKCSDTGFLPDGKMCDCYKRS</sequence>
<dbReference type="EMBL" id="DXBS01000142">
    <property type="protein sequence ID" value="HIZ25347.1"/>
    <property type="molecule type" value="Genomic_DNA"/>
</dbReference>
<comment type="caution">
    <text evidence="4">The sequence shown here is derived from an EMBL/GenBank/DDBJ whole genome shotgun (WGS) entry which is preliminary data.</text>
</comment>
<gene>
    <name evidence="4" type="ORF">H9812_07790</name>
</gene>